<gene>
    <name evidence="2" type="ORF">IMG5_062780</name>
</gene>
<sequence length="103" mass="12534">HLNLQCFHHSLFISNRFLLQAKYNLFLIFPSLINSLLLQCVQINFFPLLILSIQYRFHLQLVMYQCIFKKIMSTFLILKKFQIRQLELNYLKIIDYSDYRKGL</sequence>
<evidence type="ECO:0000313" key="2">
    <source>
        <dbReference type="EMBL" id="EGR33053.1"/>
    </source>
</evidence>
<keyword evidence="1" id="KW-0812">Transmembrane</keyword>
<dbReference type="Proteomes" id="UP000008983">
    <property type="component" value="Unassembled WGS sequence"/>
</dbReference>
<reference evidence="2 3" key="1">
    <citation type="submission" date="2011-07" db="EMBL/GenBank/DDBJ databases">
        <authorList>
            <person name="Coyne R."/>
            <person name="Brami D."/>
            <person name="Johnson J."/>
            <person name="Hostetler J."/>
            <person name="Hannick L."/>
            <person name="Clark T."/>
            <person name="Cassidy-Hanley D."/>
            <person name="Inman J."/>
        </authorList>
    </citation>
    <scope>NUCLEOTIDE SEQUENCE [LARGE SCALE GENOMIC DNA]</scope>
    <source>
        <strain evidence="2 3">G5</strain>
    </source>
</reference>
<evidence type="ECO:0008006" key="4">
    <source>
        <dbReference type="Google" id="ProtNLM"/>
    </source>
</evidence>
<proteinExistence type="predicted"/>
<evidence type="ECO:0000256" key="1">
    <source>
        <dbReference type="SAM" id="Phobius"/>
    </source>
</evidence>
<dbReference type="EMBL" id="GL983516">
    <property type="protein sequence ID" value="EGR33053.1"/>
    <property type="molecule type" value="Genomic_DNA"/>
</dbReference>
<dbReference type="GeneID" id="14909233"/>
<name>G0QNZ5_ICHMU</name>
<organism evidence="2 3">
    <name type="scientific">Ichthyophthirius multifiliis</name>
    <name type="common">White spot disease agent</name>
    <name type="synonym">Ich</name>
    <dbReference type="NCBI Taxonomy" id="5932"/>
    <lineage>
        <taxon>Eukaryota</taxon>
        <taxon>Sar</taxon>
        <taxon>Alveolata</taxon>
        <taxon>Ciliophora</taxon>
        <taxon>Intramacronucleata</taxon>
        <taxon>Oligohymenophorea</taxon>
        <taxon>Hymenostomatida</taxon>
        <taxon>Ophryoglenina</taxon>
        <taxon>Ichthyophthirius</taxon>
    </lineage>
</organism>
<accession>G0QNZ5</accession>
<protein>
    <recommendedName>
        <fullName evidence="4">Transmembrane protein</fullName>
    </recommendedName>
</protein>
<evidence type="ECO:0000313" key="3">
    <source>
        <dbReference type="Proteomes" id="UP000008983"/>
    </source>
</evidence>
<feature type="non-terminal residue" evidence="2">
    <location>
        <position position="1"/>
    </location>
</feature>
<feature type="transmembrane region" description="Helical" evidence="1">
    <location>
        <begin position="25"/>
        <end position="51"/>
    </location>
</feature>
<keyword evidence="1" id="KW-1133">Transmembrane helix</keyword>
<dbReference type="AlphaFoldDB" id="G0QNZ5"/>
<dbReference type="InParanoid" id="G0QNZ5"/>
<keyword evidence="3" id="KW-1185">Reference proteome</keyword>
<feature type="transmembrane region" description="Helical" evidence="1">
    <location>
        <begin position="57"/>
        <end position="78"/>
    </location>
</feature>
<dbReference type="RefSeq" id="XP_004037039.1">
    <property type="nucleotide sequence ID" value="XM_004036991.1"/>
</dbReference>
<keyword evidence="1" id="KW-0472">Membrane</keyword>